<dbReference type="InterPro" id="IPR045692">
    <property type="entry name" value="DUF6057"/>
</dbReference>
<sequence length="593" mass="66715">MKKNYLQESPRLCLSVIWLCIGVGLFLFLDSVFAYHFRFIEQFRLFRFSAEYAQEHFSYPGGPAFYAASFLIQYYIHPHAGALISALLALLACMGLRGICRHLAPQRSFPLLWLVVGMLPLVAELDSNHHLEETLAFLLSIYSFYLYLCLPRSVVRVVYLLAVSWLGFYLAGPMYEMTVLSALVYECVARSSLRKYYLLLPVSLLPAILYYWAGKGGEARVLFTPDAYYSSRLQAQAVSYYVWAALPTVVLITTLSGYLKKNMSHRLQTVSVLLQTALAFGVLYVGFRTGITYAQYITEQVNTYSRDGAWGKIVATPLNTGRYPLHAGYKNLALAEKKLLGDYLFDSKQPGSKGLCMDWNRTIDTSSLLSDVYWAMGNVAQAQRMAFEGMVASEWAVNPRLLLRLVKTNLILGHHRVAAKYLRPLLQSYGYRAEAERLKRLVGNDEAVRADAELGPRYRCVAALDGLCSVHPVRNLLDIVESNPDYPTSFQYLLGYALLSKDLNTLAYLGEAYGGGPGLTPVPLLLQQAIVLIQETNPQVCSSQNLVSQAVAGQFKAFKHQMEWLKENKASSATLRAEFGNTFWYYYLFVSLS</sequence>
<evidence type="ECO:0000256" key="1">
    <source>
        <dbReference type="SAM" id="Phobius"/>
    </source>
</evidence>
<gene>
    <name evidence="2" type="ORF">M123_0621</name>
</gene>
<keyword evidence="1" id="KW-0472">Membrane</keyword>
<dbReference type="EMBL" id="JGDS01000034">
    <property type="protein sequence ID" value="EXZ74950.1"/>
    <property type="molecule type" value="Genomic_DNA"/>
</dbReference>
<comment type="caution">
    <text evidence="2">The sequence shown here is derived from an EMBL/GenBank/DDBJ whole genome shotgun (WGS) entry which is preliminary data.</text>
</comment>
<keyword evidence="1" id="KW-0812">Transmembrane</keyword>
<feature type="transmembrane region" description="Helical" evidence="1">
    <location>
        <begin position="83"/>
        <end position="104"/>
    </location>
</feature>
<dbReference type="RefSeq" id="WP_032597666.1">
    <property type="nucleotide sequence ID" value="NZ_JGDS01000034.1"/>
</dbReference>
<proteinExistence type="predicted"/>
<feature type="transmembrane region" description="Helical" evidence="1">
    <location>
        <begin position="196"/>
        <end position="213"/>
    </location>
</feature>
<feature type="transmembrane region" description="Helical" evidence="1">
    <location>
        <begin position="270"/>
        <end position="287"/>
    </location>
</feature>
<feature type="transmembrane region" description="Helical" evidence="1">
    <location>
        <begin position="240"/>
        <end position="258"/>
    </location>
</feature>
<dbReference type="AlphaFoldDB" id="A0A016AU54"/>
<dbReference type="PATRIC" id="fig|1339314.3.peg.866"/>
<evidence type="ECO:0000313" key="3">
    <source>
        <dbReference type="Proteomes" id="UP000020938"/>
    </source>
</evidence>
<feature type="transmembrane region" description="Helical" evidence="1">
    <location>
        <begin position="159"/>
        <end position="184"/>
    </location>
</feature>
<dbReference type="Pfam" id="PF19529">
    <property type="entry name" value="DUF6057"/>
    <property type="match status" value="1"/>
</dbReference>
<reference evidence="2 3" key="1">
    <citation type="submission" date="2014-02" db="EMBL/GenBank/DDBJ databases">
        <authorList>
            <person name="Sears C."/>
            <person name="Carroll K."/>
            <person name="Sack B.R."/>
            <person name="Qadri F."/>
            <person name="Myers L.L."/>
            <person name="Chung G.-T."/>
            <person name="Escheverria P."/>
            <person name="Fraser C.M."/>
            <person name="Sadzewicz L."/>
            <person name="Shefchek K.A."/>
            <person name="Tallon L."/>
            <person name="Das S.P."/>
            <person name="Daugherty S."/>
            <person name="Mongodin E.F."/>
        </authorList>
    </citation>
    <scope>NUCLEOTIDE SEQUENCE [LARGE SCALE GENOMIC DNA]</scope>
    <source>
        <strain evidence="2 3">3976T8</strain>
    </source>
</reference>
<organism evidence="2 3">
    <name type="scientific">Bacteroides fragilis str. 3976T8</name>
    <dbReference type="NCBI Taxonomy" id="1339314"/>
    <lineage>
        <taxon>Bacteria</taxon>
        <taxon>Pseudomonadati</taxon>
        <taxon>Bacteroidota</taxon>
        <taxon>Bacteroidia</taxon>
        <taxon>Bacteroidales</taxon>
        <taxon>Bacteroidaceae</taxon>
        <taxon>Bacteroides</taxon>
    </lineage>
</organism>
<accession>A0A016AU54</accession>
<feature type="transmembrane region" description="Helical" evidence="1">
    <location>
        <begin position="12"/>
        <end position="37"/>
    </location>
</feature>
<name>A0A016AU54_BACFG</name>
<evidence type="ECO:0000313" key="2">
    <source>
        <dbReference type="EMBL" id="EXZ74950.1"/>
    </source>
</evidence>
<protein>
    <submittedName>
        <fullName evidence="2">Putative membrane protein</fullName>
    </submittedName>
</protein>
<dbReference type="Proteomes" id="UP000020938">
    <property type="component" value="Unassembled WGS sequence"/>
</dbReference>
<keyword evidence="1" id="KW-1133">Transmembrane helix</keyword>
<feature type="transmembrane region" description="Helical" evidence="1">
    <location>
        <begin position="110"/>
        <end position="127"/>
    </location>
</feature>